<comment type="catalytic activity">
    <reaction evidence="3">
        <text>RX + glutathione = an S-substituted glutathione + a halide anion + H(+)</text>
        <dbReference type="Rhea" id="RHEA:16437"/>
        <dbReference type="ChEBI" id="CHEBI:15378"/>
        <dbReference type="ChEBI" id="CHEBI:16042"/>
        <dbReference type="ChEBI" id="CHEBI:17792"/>
        <dbReference type="ChEBI" id="CHEBI:57925"/>
        <dbReference type="ChEBI" id="CHEBI:90779"/>
        <dbReference type="EC" id="2.5.1.18"/>
    </reaction>
</comment>
<dbReference type="InterPro" id="IPR036249">
    <property type="entry name" value="Thioredoxin-like_sf"/>
</dbReference>
<dbReference type="GO" id="GO:0006749">
    <property type="term" value="P:glutathione metabolic process"/>
    <property type="evidence" value="ECO:0007669"/>
    <property type="project" value="TreeGrafter"/>
</dbReference>
<dbReference type="EMBL" id="CAJNOR010001060">
    <property type="protein sequence ID" value="CAF1066673.1"/>
    <property type="molecule type" value="Genomic_DNA"/>
</dbReference>
<proteinExistence type="predicted"/>
<feature type="domain" description="GST C-terminal" evidence="6">
    <location>
        <begin position="81"/>
        <end position="205"/>
    </location>
</feature>
<dbReference type="Pfam" id="PF14497">
    <property type="entry name" value="GST_C_3"/>
    <property type="match status" value="1"/>
</dbReference>
<dbReference type="InterPro" id="IPR036282">
    <property type="entry name" value="Glutathione-S-Trfase_C_sf"/>
</dbReference>
<dbReference type="Gene3D" id="1.20.1050.10">
    <property type="match status" value="1"/>
</dbReference>
<dbReference type="SUPFAM" id="SSF52833">
    <property type="entry name" value="Thioredoxin-like"/>
    <property type="match status" value="1"/>
</dbReference>
<dbReference type="EMBL" id="CAJNOJ010000094">
    <property type="protein sequence ID" value="CAF1092085.1"/>
    <property type="molecule type" value="Genomic_DNA"/>
</dbReference>
<keyword evidence="9" id="KW-1185">Reference proteome</keyword>
<evidence type="ECO:0000256" key="4">
    <source>
        <dbReference type="ARBA" id="ARBA00049616"/>
    </source>
</evidence>
<dbReference type="CDD" id="cd03039">
    <property type="entry name" value="GST_N_Sigma_like"/>
    <property type="match status" value="1"/>
</dbReference>
<dbReference type="CDD" id="cd03192">
    <property type="entry name" value="GST_C_Sigma_like"/>
    <property type="match status" value="1"/>
</dbReference>
<reference evidence="8" key="1">
    <citation type="submission" date="2021-02" db="EMBL/GenBank/DDBJ databases">
        <authorList>
            <person name="Nowell W R."/>
        </authorList>
    </citation>
    <scope>NUCLEOTIDE SEQUENCE</scope>
</reference>
<protein>
    <recommendedName>
        <fullName evidence="1">glutathione transferase</fullName>
        <ecNumber evidence="1">2.5.1.18</ecNumber>
    </recommendedName>
</protein>
<dbReference type="Gene3D" id="3.40.30.10">
    <property type="entry name" value="Glutaredoxin"/>
    <property type="match status" value="1"/>
</dbReference>
<dbReference type="PROSITE" id="PS50405">
    <property type="entry name" value="GST_CTER"/>
    <property type="match status" value="1"/>
</dbReference>
<evidence type="ECO:0000259" key="5">
    <source>
        <dbReference type="PROSITE" id="PS50404"/>
    </source>
</evidence>
<dbReference type="FunFam" id="3.40.30.10:FF:000035">
    <property type="entry name" value="hematopoietic prostaglandin D synthase"/>
    <property type="match status" value="1"/>
</dbReference>
<dbReference type="PANTHER" id="PTHR11571">
    <property type="entry name" value="GLUTATHIONE S-TRANSFERASE"/>
    <property type="match status" value="1"/>
</dbReference>
<dbReference type="SUPFAM" id="SSF47616">
    <property type="entry name" value="GST C-terminal domain-like"/>
    <property type="match status" value="1"/>
</dbReference>
<dbReference type="Pfam" id="PF02798">
    <property type="entry name" value="GST_N"/>
    <property type="match status" value="1"/>
</dbReference>
<evidence type="ECO:0000313" key="10">
    <source>
        <dbReference type="Proteomes" id="UP000663852"/>
    </source>
</evidence>
<comment type="function">
    <text evidence="4">S-crystallins are structural components of squids and octopi eye lens. Contains relatively little if any GST activity.</text>
</comment>
<dbReference type="EC" id="2.5.1.18" evidence="1"/>
<feature type="domain" description="GST N-terminal" evidence="5">
    <location>
        <begin position="2"/>
        <end position="79"/>
    </location>
</feature>
<accession>A0A814NER3</accession>
<dbReference type="InterPro" id="IPR010987">
    <property type="entry name" value="Glutathione-S-Trfase_C-like"/>
</dbReference>
<dbReference type="SFLD" id="SFLDG00363">
    <property type="entry name" value="AMPS_(cytGST):_Alpha-__Mu-__Pi"/>
    <property type="match status" value="1"/>
</dbReference>
<evidence type="ECO:0000313" key="8">
    <source>
        <dbReference type="EMBL" id="CAF1092085.1"/>
    </source>
</evidence>
<dbReference type="SFLD" id="SFLDG01205">
    <property type="entry name" value="AMPS.1"/>
    <property type="match status" value="1"/>
</dbReference>
<comment type="caution">
    <text evidence="8">The sequence shown here is derived from an EMBL/GenBank/DDBJ whole genome shotgun (WGS) entry which is preliminary data.</text>
</comment>
<dbReference type="OrthoDB" id="414243at2759"/>
<evidence type="ECO:0000259" key="6">
    <source>
        <dbReference type="PROSITE" id="PS50405"/>
    </source>
</evidence>
<sequence>MATYKLYYFNGRGRGEVSRLIFAAAGQKYEDIRFEGEQWPSHKSEMPLGQLPVLEFNGVKLPQSISIARFLAKQFNLAGKDNFEQAQVDAVVDTIADLVNKFIAVRFEADEAKKQELGKTFFAEELPKQLKNLETLGKLYGKGGAFFVGNQLTWADLLFYDVGESLLGAEANALDNFTFLKQNRAEVAKLPKIAEYLKSRPVTPF</sequence>
<dbReference type="Proteomes" id="UP000663852">
    <property type="component" value="Unassembled WGS sequence"/>
</dbReference>
<dbReference type="PROSITE" id="PS50404">
    <property type="entry name" value="GST_NTER"/>
    <property type="match status" value="1"/>
</dbReference>
<gene>
    <name evidence="8" type="ORF">EDS130_LOCUS19534</name>
    <name evidence="7" type="ORF">XAT740_LOCUS16580</name>
</gene>
<dbReference type="Proteomes" id="UP000663828">
    <property type="component" value="Unassembled WGS sequence"/>
</dbReference>
<dbReference type="GO" id="GO:0004364">
    <property type="term" value="F:glutathione transferase activity"/>
    <property type="evidence" value="ECO:0007669"/>
    <property type="project" value="UniProtKB-EC"/>
</dbReference>
<evidence type="ECO:0000256" key="1">
    <source>
        <dbReference type="ARBA" id="ARBA00012452"/>
    </source>
</evidence>
<evidence type="ECO:0000256" key="3">
    <source>
        <dbReference type="ARBA" id="ARBA00047960"/>
    </source>
</evidence>
<dbReference type="InterPro" id="IPR050213">
    <property type="entry name" value="GST_superfamily"/>
</dbReference>
<dbReference type="SFLD" id="SFLDS00019">
    <property type="entry name" value="Glutathione_Transferase_(cytos"/>
    <property type="match status" value="1"/>
</dbReference>
<evidence type="ECO:0000313" key="9">
    <source>
        <dbReference type="Proteomes" id="UP000663828"/>
    </source>
</evidence>
<dbReference type="InterPro" id="IPR004046">
    <property type="entry name" value="GST_C"/>
</dbReference>
<dbReference type="AlphaFoldDB" id="A0A814NER3"/>
<dbReference type="FunFam" id="1.20.1050.10:FF:000030">
    <property type="entry name" value="Glutathione S-transferase S1"/>
    <property type="match status" value="1"/>
</dbReference>
<organism evidence="8 10">
    <name type="scientific">Adineta ricciae</name>
    <name type="common">Rotifer</name>
    <dbReference type="NCBI Taxonomy" id="249248"/>
    <lineage>
        <taxon>Eukaryota</taxon>
        <taxon>Metazoa</taxon>
        <taxon>Spiralia</taxon>
        <taxon>Gnathifera</taxon>
        <taxon>Rotifera</taxon>
        <taxon>Eurotatoria</taxon>
        <taxon>Bdelloidea</taxon>
        <taxon>Adinetida</taxon>
        <taxon>Adinetidae</taxon>
        <taxon>Adineta</taxon>
    </lineage>
</organism>
<evidence type="ECO:0000256" key="2">
    <source>
        <dbReference type="ARBA" id="ARBA00022679"/>
    </source>
</evidence>
<dbReference type="InterPro" id="IPR040079">
    <property type="entry name" value="Glutathione_S-Trfase"/>
</dbReference>
<keyword evidence="2" id="KW-0808">Transferase</keyword>
<dbReference type="InterPro" id="IPR004045">
    <property type="entry name" value="Glutathione_S-Trfase_N"/>
</dbReference>
<evidence type="ECO:0000313" key="7">
    <source>
        <dbReference type="EMBL" id="CAF1066673.1"/>
    </source>
</evidence>
<name>A0A814NER3_ADIRI</name>
<dbReference type="PANTHER" id="PTHR11571:SF224">
    <property type="entry name" value="HEMATOPOIETIC PROSTAGLANDIN D SYNTHASE"/>
    <property type="match status" value="1"/>
</dbReference>